<sequence>MLLLSVFLLMYFVSGAFSTNGFTTPLAMDFAATQLIAMQRENDDMGIGSMNSYLAKLEQNLEKSLKNALGEITMSDCLDDLAYAIMYEISKLCYRISEVDVTHALN</sequence>
<proteinExistence type="predicted"/>
<accession>A0ABY9C3I6</accession>
<evidence type="ECO:0000313" key="3">
    <source>
        <dbReference type="Proteomes" id="UP001227230"/>
    </source>
</evidence>
<keyword evidence="1" id="KW-0732">Signal</keyword>
<evidence type="ECO:0000256" key="1">
    <source>
        <dbReference type="SAM" id="SignalP"/>
    </source>
</evidence>
<protein>
    <submittedName>
        <fullName evidence="2">Uncharacterized protein</fullName>
    </submittedName>
</protein>
<keyword evidence="3" id="KW-1185">Reference proteome</keyword>
<name>A0ABY9C3I6_VITVI</name>
<dbReference type="Proteomes" id="UP001227230">
    <property type="component" value="Chromosome 6"/>
</dbReference>
<reference evidence="2 3" key="1">
    <citation type="journal article" date="2023" name="Hortic Res">
        <title>The complete reference genome for grapevine (Vitis vinifera L.) genetics and breeding.</title>
        <authorList>
            <person name="Shi X."/>
            <person name="Cao S."/>
            <person name="Wang X."/>
            <person name="Huang S."/>
            <person name="Wang Y."/>
            <person name="Liu Z."/>
            <person name="Liu W."/>
            <person name="Leng X."/>
            <person name="Peng Y."/>
            <person name="Wang N."/>
            <person name="Wang Y."/>
            <person name="Ma Z."/>
            <person name="Xu X."/>
            <person name="Zhang F."/>
            <person name="Xue H."/>
            <person name="Zhong H."/>
            <person name="Wang Y."/>
            <person name="Zhang K."/>
            <person name="Velt A."/>
            <person name="Avia K."/>
            <person name="Holtgrawe D."/>
            <person name="Grimplet J."/>
            <person name="Matus J.T."/>
            <person name="Ware D."/>
            <person name="Wu X."/>
            <person name="Wang H."/>
            <person name="Liu C."/>
            <person name="Fang Y."/>
            <person name="Rustenholz C."/>
            <person name="Cheng Z."/>
            <person name="Xiao H."/>
            <person name="Zhou Y."/>
        </authorList>
    </citation>
    <scope>NUCLEOTIDE SEQUENCE [LARGE SCALE GENOMIC DNA]</scope>
    <source>
        <strain evidence="3">cv. Pinot noir / PN40024</strain>
        <tissue evidence="2">Leaf</tissue>
    </source>
</reference>
<feature type="chain" id="PRO_5045269213" evidence="1">
    <location>
        <begin position="19"/>
        <end position="106"/>
    </location>
</feature>
<evidence type="ECO:0000313" key="2">
    <source>
        <dbReference type="EMBL" id="WJZ89289.1"/>
    </source>
</evidence>
<dbReference type="EMBL" id="CP126653">
    <property type="protein sequence ID" value="WJZ89289.1"/>
    <property type="molecule type" value="Genomic_DNA"/>
</dbReference>
<feature type="signal peptide" evidence="1">
    <location>
        <begin position="1"/>
        <end position="18"/>
    </location>
</feature>
<organism evidence="2 3">
    <name type="scientific">Vitis vinifera</name>
    <name type="common">Grape</name>
    <dbReference type="NCBI Taxonomy" id="29760"/>
    <lineage>
        <taxon>Eukaryota</taxon>
        <taxon>Viridiplantae</taxon>
        <taxon>Streptophyta</taxon>
        <taxon>Embryophyta</taxon>
        <taxon>Tracheophyta</taxon>
        <taxon>Spermatophyta</taxon>
        <taxon>Magnoliopsida</taxon>
        <taxon>eudicotyledons</taxon>
        <taxon>Gunneridae</taxon>
        <taxon>Pentapetalae</taxon>
        <taxon>rosids</taxon>
        <taxon>Vitales</taxon>
        <taxon>Vitaceae</taxon>
        <taxon>Viteae</taxon>
        <taxon>Vitis</taxon>
    </lineage>
</organism>
<gene>
    <name evidence="2" type="ORF">VitviT2T_008515</name>
</gene>